<keyword evidence="5 10" id="KW-0540">Nuclease</keyword>
<comment type="cofactor">
    <cofactor evidence="10">
        <name>Mg(2+)</name>
        <dbReference type="ChEBI" id="CHEBI:18420"/>
    </cofactor>
    <text evidence="10">Binds 1 Mg(2+) ion per subunit. May bind a second metal ion at a regulatory site, or after substrate binding.</text>
</comment>
<feature type="region of interest" description="Disordered" evidence="11">
    <location>
        <begin position="133"/>
        <end position="201"/>
    </location>
</feature>
<comment type="similarity">
    <text evidence="2 10">Belongs to the RNase H family.</text>
</comment>
<dbReference type="Pfam" id="PF00075">
    <property type="entry name" value="RNase_H"/>
    <property type="match status" value="1"/>
</dbReference>
<keyword evidence="6 10" id="KW-0479">Metal-binding</keyword>
<feature type="domain" description="RNase H type-1" evidence="12">
    <location>
        <begin position="1"/>
        <end position="146"/>
    </location>
</feature>
<comment type="subcellular location">
    <subcellularLocation>
        <location evidence="10">Cytoplasm</location>
    </subcellularLocation>
</comment>
<proteinExistence type="inferred from homology"/>
<evidence type="ECO:0000256" key="8">
    <source>
        <dbReference type="ARBA" id="ARBA00022801"/>
    </source>
</evidence>
<dbReference type="InterPro" id="IPR036397">
    <property type="entry name" value="RNaseH_sf"/>
</dbReference>
<evidence type="ECO:0000256" key="7">
    <source>
        <dbReference type="ARBA" id="ARBA00022759"/>
    </source>
</evidence>
<feature type="binding site" evidence="10">
    <location>
        <position position="72"/>
    </location>
    <ligand>
        <name>Mg(2+)</name>
        <dbReference type="ChEBI" id="CHEBI:18420"/>
        <label>1</label>
    </ligand>
</feature>
<feature type="compositionally biased region" description="Low complexity" evidence="11">
    <location>
        <begin position="164"/>
        <end position="200"/>
    </location>
</feature>
<keyword evidence="8 10" id="KW-0378">Hydrolase</keyword>
<dbReference type="EMBL" id="JBHSPX010000008">
    <property type="protein sequence ID" value="MFC6066307.1"/>
    <property type="molecule type" value="Genomic_DNA"/>
</dbReference>
<feature type="binding site" evidence="10">
    <location>
        <position position="138"/>
    </location>
    <ligand>
        <name>Mg(2+)</name>
        <dbReference type="ChEBI" id="CHEBI:18420"/>
        <label>2</label>
    </ligand>
</feature>
<evidence type="ECO:0000256" key="10">
    <source>
        <dbReference type="HAMAP-Rule" id="MF_00042"/>
    </source>
</evidence>
<sequence length="243" mass="25136">MAERVIAACDGASKGNPGPAGWGWVIADEAGRPARWEAGPLGTATNNVAELTALERLLTAVDADVPLEVRMDSQYAMKAVTTWLPGWKRKGWKTSAGKPVANQELVVRIDALLAGRDVDFQYVPAHQVDGDPLNDFADRAASQAATAQEAAGSEYGSPEPPASAAPARAGASRRAPGAAKSSVAKSSAASKRRGSGASARTLKAKFPGRCRCGRSYTAGETIAKNPQGWGHPACRVGAGESGE</sequence>
<keyword evidence="14" id="KW-1185">Reference proteome</keyword>
<dbReference type="GO" id="GO:0004523">
    <property type="term" value="F:RNA-DNA hybrid ribonuclease activity"/>
    <property type="evidence" value="ECO:0007669"/>
    <property type="project" value="UniProtKB-EC"/>
</dbReference>
<keyword evidence="9 10" id="KW-0460">Magnesium</keyword>
<comment type="subunit">
    <text evidence="3 10">Monomer.</text>
</comment>
<dbReference type="PANTHER" id="PTHR10642:SF26">
    <property type="entry name" value="RIBONUCLEASE H1"/>
    <property type="match status" value="1"/>
</dbReference>
<keyword evidence="7 10" id="KW-0255">Endonuclease</keyword>
<dbReference type="InterPro" id="IPR022892">
    <property type="entry name" value="RNaseHI"/>
</dbReference>
<accession>A0ABW1MT89</accession>
<dbReference type="Proteomes" id="UP001596139">
    <property type="component" value="Unassembled WGS sequence"/>
</dbReference>
<feature type="compositionally biased region" description="Low complexity" evidence="11">
    <location>
        <begin position="139"/>
        <end position="151"/>
    </location>
</feature>
<dbReference type="RefSeq" id="WP_031060433.1">
    <property type="nucleotide sequence ID" value="NZ_JBHSPX010000008.1"/>
</dbReference>
<evidence type="ECO:0000256" key="4">
    <source>
        <dbReference type="ARBA" id="ARBA00012180"/>
    </source>
</evidence>
<comment type="catalytic activity">
    <reaction evidence="1 10">
        <text>Endonucleolytic cleavage to 5'-phosphomonoester.</text>
        <dbReference type="EC" id="3.1.26.4"/>
    </reaction>
</comment>
<evidence type="ECO:0000256" key="6">
    <source>
        <dbReference type="ARBA" id="ARBA00022723"/>
    </source>
</evidence>
<keyword evidence="10" id="KW-0963">Cytoplasm</keyword>
<feature type="binding site" evidence="10">
    <location>
        <position position="50"/>
    </location>
    <ligand>
        <name>Mg(2+)</name>
        <dbReference type="ChEBI" id="CHEBI:18420"/>
        <label>1</label>
    </ligand>
</feature>
<dbReference type="InterPro" id="IPR050092">
    <property type="entry name" value="RNase_H"/>
</dbReference>
<comment type="caution">
    <text evidence="13">The sequence shown here is derived from an EMBL/GenBank/DDBJ whole genome shotgun (WGS) entry which is preliminary data.</text>
</comment>
<dbReference type="Gene3D" id="3.30.420.10">
    <property type="entry name" value="Ribonuclease H-like superfamily/Ribonuclease H"/>
    <property type="match status" value="1"/>
</dbReference>
<evidence type="ECO:0000256" key="3">
    <source>
        <dbReference type="ARBA" id="ARBA00011245"/>
    </source>
</evidence>
<name>A0ABW1MT89_9ACTN</name>
<organism evidence="13 14">
    <name type="scientific">Streptomyces ochraceiscleroticus</name>
    <dbReference type="NCBI Taxonomy" id="47761"/>
    <lineage>
        <taxon>Bacteria</taxon>
        <taxon>Bacillati</taxon>
        <taxon>Actinomycetota</taxon>
        <taxon>Actinomycetes</taxon>
        <taxon>Kitasatosporales</taxon>
        <taxon>Streptomycetaceae</taxon>
        <taxon>Streptomyces</taxon>
    </lineage>
</organism>
<reference evidence="14" key="1">
    <citation type="journal article" date="2019" name="Int. J. Syst. Evol. Microbiol.">
        <title>The Global Catalogue of Microorganisms (GCM) 10K type strain sequencing project: providing services to taxonomists for standard genome sequencing and annotation.</title>
        <authorList>
            <consortium name="The Broad Institute Genomics Platform"/>
            <consortium name="The Broad Institute Genome Sequencing Center for Infectious Disease"/>
            <person name="Wu L."/>
            <person name="Ma J."/>
        </authorList>
    </citation>
    <scope>NUCLEOTIDE SEQUENCE [LARGE SCALE GENOMIC DNA]</scope>
    <source>
        <strain evidence="14">CGMCC 1.15180</strain>
    </source>
</reference>
<dbReference type="SUPFAM" id="SSF53098">
    <property type="entry name" value="Ribonuclease H-like"/>
    <property type="match status" value="1"/>
</dbReference>
<evidence type="ECO:0000313" key="13">
    <source>
        <dbReference type="EMBL" id="MFC6066307.1"/>
    </source>
</evidence>
<evidence type="ECO:0000256" key="11">
    <source>
        <dbReference type="SAM" id="MobiDB-lite"/>
    </source>
</evidence>
<evidence type="ECO:0000256" key="9">
    <source>
        <dbReference type="ARBA" id="ARBA00022842"/>
    </source>
</evidence>
<evidence type="ECO:0000259" key="12">
    <source>
        <dbReference type="PROSITE" id="PS50879"/>
    </source>
</evidence>
<gene>
    <name evidence="10" type="primary">rnhA</name>
    <name evidence="13" type="ORF">ACFP4F_27715</name>
</gene>
<dbReference type="InterPro" id="IPR012337">
    <property type="entry name" value="RNaseH-like_sf"/>
</dbReference>
<dbReference type="CDD" id="cd09278">
    <property type="entry name" value="RNase_HI_prokaryote_like"/>
    <property type="match status" value="1"/>
</dbReference>
<protein>
    <recommendedName>
        <fullName evidence="4 10">Ribonuclease H</fullName>
        <shortName evidence="10">RNase H</shortName>
        <ecNumber evidence="4 10">3.1.26.4</ecNumber>
    </recommendedName>
</protein>
<feature type="binding site" evidence="10">
    <location>
        <position position="10"/>
    </location>
    <ligand>
        <name>Mg(2+)</name>
        <dbReference type="ChEBI" id="CHEBI:18420"/>
        <label>1</label>
    </ligand>
</feature>
<feature type="binding site" evidence="10">
    <location>
        <position position="10"/>
    </location>
    <ligand>
        <name>Mg(2+)</name>
        <dbReference type="ChEBI" id="CHEBI:18420"/>
        <label>2</label>
    </ligand>
</feature>
<evidence type="ECO:0000256" key="1">
    <source>
        <dbReference type="ARBA" id="ARBA00000077"/>
    </source>
</evidence>
<evidence type="ECO:0000256" key="5">
    <source>
        <dbReference type="ARBA" id="ARBA00022722"/>
    </source>
</evidence>
<evidence type="ECO:0000256" key="2">
    <source>
        <dbReference type="ARBA" id="ARBA00005300"/>
    </source>
</evidence>
<dbReference type="EC" id="3.1.26.4" evidence="4 10"/>
<dbReference type="HAMAP" id="MF_00042">
    <property type="entry name" value="RNase_H"/>
    <property type="match status" value="1"/>
</dbReference>
<comment type="function">
    <text evidence="10">Endonuclease that specifically degrades the RNA of RNA-DNA hybrids.</text>
</comment>
<feature type="region of interest" description="Disordered" evidence="11">
    <location>
        <begin position="221"/>
        <end position="243"/>
    </location>
</feature>
<dbReference type="PROSITE" id="PS50879">
    <property type="entry name" value="RNASE_H_1"/>
    <property type="match status" value="1"/>
</dbReference>
<dbReference type="InterPro" id="IPR002156">
    <property type="entry name" value="RNaseH_domain"/>
</dbReference>
<evidence type="ECO:0000313" key="14">
    <source>
        <dbReference type="Proteomes" id="UP001596139"/>
    </source>
</evidence>
<dbReference type="PANTHER" id="PTHR10642">
    <property type="entry name" value="RIBONUCLEASE H1"/>
    <property type="match status" value="1"/>
</dbReference>